<dbReference type="PROSITE" id="PS00688">
    <property type="entry name" value="SIGMA54_INTERACT_3"/>
    <property type="match status" value="1"/>
</dbReference>
<dbReference type="Gene3D" id="3.40.50.300">
    <property type="entry name" value="P-loop containing nucleotide triphosphate hydrolases"/>
    <property type="match status" value="1"/>
</dbReference>
<proteinExistence type="predicted"/>
<dbReference type="Pfam" id="PF00072">
    <property type="entry name" value="Response_reg"/>
    <property type="match status" value="1"/>
</dbReference>
<dbReference type="InterPro" id="IPR001789">
    <property type="entry name" value="Sig_transdc_resp-reg_receiver"/>
</dbReference>
<evidence type="ECO:0000256" key="4">
    <source>
        <dbReference type="ARBA" id="ARBA00023012"/>
    </source>
</evidence>
<organism evidence="11 12">
    <name type="scientific">Aestuariirhabdus litorea</name>
    <dbReference type="NCBI Taxonomy" id="2528527"/>
    <lineage>
        <taxon>Bacteria</taxon>
        <taxon>Pseudomonadati</taxon>
        <taxon>Pseudomonadota</taxon>
        <taxon>Gammaproteobacteria</taxon>
        <taxon>Oceanospirillales</taxon>
        <taxon>Aestuariirhabdaceae</taxon>
        <taxon>Aestuariirhabdus</taxon>
    </lineage>
</organism>
<evidence type="ECO:0000256" key="2">
    <source>
        <dbReference type="ARBA" id="ARBA00022741"/>
    </source>
</evidence>
<evidence type="ECO:0000256" key="7">
    <source>
        <dbReference type="ARBA" id="ARBA00023163"/>
    </source>
</evidence>
<evidence type="ECO:0000313" key="12">
    <source>
        <dbReference type="Proteomes" id="UP000280792"/>
    </source>
</evidence>
<feature type="modified residue" description="4-aspartylphosphate" evidence="8">
    <location>
        <position position="55"/>
    </location>
</feature>
<dbReference type="FunFam" id="3.40.50.2300:FF:000018">
    <property type="entry name" value="DNA-binding transcriptional regulator NtrC"/>
    <property type="match status" value="1"/>
</dbReference>
<dbReference type="InterPro" id="IPR025944">
    <property type="entry name" value="Sigma_54_int_dom_CS"/>
</dbReference>
<dbReference type="GO" id="GO:0006355">
    <property type="term" value="P:regulation of DNA-templated transcription"/>
    <property type="evidence" value="ECO:0007669"/>
    <property type="project" value="InterPro"/>
</dbReference>
<evidence type="ECO:0000256" key="5">
    <source>
        <dbReference type="ARBA" id="ARBA00023015"/>
    </source>
</evidence>
<keyword evidence="1 8" id="KW-0597">Phosphoprotein</keyword>
<dbReference type="PROSITE" id="PS00676">
    <property type="entry name" value="SIGMA54_INTERACT_2"/>
    <property type="match status" value="1"/>
</dbReference>
<dbReference type="GO" id="GO:0005524">
    <property type="term" value="F:ATP binding"/>
    <property type="evidence" value="ECO:0007669"/>
    <property type="project" value="UniProtKB-KW"/>
</dbReference>
<keyword evidence="4" id="KW-0902">Two-component regulatory system</keyword>
<dbReference type="InterPro" id="IPR025662">
    <property type="entry name" value="Sigma_54_int_dom_ATP-bd_1"/>
</dbReference>
<reference evidence="11 12" key="2">
    <citation type="submission" date="2018-12" db="EMBL/GenBank/DDBJ databases">
        <title>Simiduia agarivorans gen. nov., sp. nov., a marine, agarolytic bacterium isolated from shallow coastal water from Keelung, Taiwan.</title>
        <authorList>
            <person name="Shieh W.Y."/>
        </authorList>
    </citation>
    <scope>NUCLEOTIDE SEQUENCE [LARGE SCALE GENOMIC DNA]</scope>
    <source>
        <strain evidence="11 12">GTF-13</strain>
    </source>
</reference>
<dbReference type="InterPro" id="IPR025943">
    <property type="entry name" value="Sigma_54_int_dom_ATP-bd_2"/>
</dbReference>
<dbReference type="GO" id="GO:0000160">
    <property type="term" value="P:phosphorelay signal transduction system"/>
    <property type="evidence" value="ECO:0007669"/>
    <property type="project" value="UniProtKB-KW"/>
</dbReference>
<evidence type="ECO:0000256" key="8">
    <source>
        <dbReference type="PROSITE-ProRule" id="PRU00169"/>
    </source>
</evidence>
<dbReference type="SMART" id="SM00382">
    <property type="entry name" value="AAA"/>
    <property type="match status" value="1"/>
</dbReference>
<dbReference type="InterPro" id="IPR003593">
    <property type="entry name" value="AAA+_ATPase"/>
</dbReference>
<dbReference type="Proteomes" id="UP000280792">
    <property type="component" value="Unassembled WGS sequence"/>
</dbReference>
<dbReference type="PANTHER" id="PTHR32071">
    <property type="entry name" value="TRANSCRIPTIONAL REGULATORY PROTEIN"/>
    <property type="match status" value="1"/>
</dbReference>
<dbReference type="Gene3D" id="1.10.10.60">
    <property type="entry name" value="Homeodomain-like"/>
    <property type="match status" value="1"/>
</dbReference>
<protein>
    <submittedName>
        <fullName evidence="11">Sigma-54-dependent Fis family transcriptional regulator</fullName>
    </submittedName>
</protein>
<dbReference type="PANTHER" id="PTHR32071:SF57">
    <property type="entry name" value="C4-DICARBOXYLATE TRANSPORT TRANSCRIPTIONAL REGULATORY PROTEIN DCTD"/>
    <property type="match status" value="1"/>
</dbReference>
<dbReference type="SUPFAM" id="SSF46689">
    <property type="entry name" value="Homeodomain-like"/>
    <property type="match status" value="1"/>
</dbReference>
<dbReference type="InterPro" id="IPR009057">
    <property type="entry name" value="Homeodomain-like_sf"/>
</dbReference>
<dbReference type="Pfam" id="PF00158">
    <property type="entry name" value="Sigma54_activat"/>
    <property type="match status" value="1"/>
</dbReference>
<dbReference type="Pfam" id="PF25601">
    <property type="entry name" value="AAA_lid_14"/>
    <property type="match status" value="1"/>
</dbReference>
<dbReference type="PROSITE" id="PS50045">
    <property type="entry name" value="SIGMA54_INTERACT_4"/>
    <property type="match status" value="1"/>
</dbReference>
<evidence type="ECO:0000259" key="10">
    <source>
        <dbReference type="PROSITE" id="PS50110"/>
    </source>
</evidence>
<dbReference type="Pfam" id="PF02954">
    <property type="entry name" value="HTH_8"/>
    <property type="match status" value="1"/>
</dbReference>
<comment type="caution">
    <text evidence="11">The sequence shown here is derived from an EMBL/GenBank/DDBJ whole genome shotgun (WGS) entry which is preliminary data.</text>
</comment>
<keyword evidence="5" id="KW-0805">Transcription regulation</keyword>
<keyword evidence="3" id="KW-0067">ATP-binding</keyword>
<dbReference type="InterPro" id="IPR002197">
    <property type="entry name" value="HTH_Fis"/>
</dbReference>
<evidence type="ECO:0000256" key="1">
    <source>
        <dbReference type="ARBA" id="ARBA00022553"/>
    </source>
</evidence>
<dbReference type="AlphaFoldDB" id="A0A3P3VLZ5"/>
<keyword evidence="12" id="KW-1185">Reference proteome</keyword>
<dbReference type="CDD" id="cd00009">
    <property type="entry name" value="AAA"/>
    <property type="match status" value="1"/>
</dbReference>
<dbReference type="FunFam" id="3.40.50.300:FF:000006">
    <property type="entry name" value="DNA-binding transcriptional regulator NtrC"/>
    <property type="match status" value="1"/>
</dbReference>
<dbReference type="InterPro" id="IPR027417">
    <property type="entry name" value="P-loop_NTPase"/>
</dbReference>
<dbReference type="Gene3D" id="3.40.50.2300">
    <property type="match status" value="1"/>
</dbReference>
<dbReference type="SUPFAM" id="SSF52540">
    <property type="entry name" value="P-loop containing nucleoside triphosphate hydrolases"/>
    <property type="match status" value="1"/>
</dbReference>
<evidence type="ECO:0000259" key="9">
    <source>
        <dbReference type="PROSITE" id="PS50045"/>
    </source>
</evidence>
<feature type="domain" description="Sigma-54 factor interaction" evidence="9">
    <location>
        <begin position="146"/>
        <end position="372"/>
    </location>
</feature>
<accession>A0A3P3VLZ5</accession>
<gene>
    <name evidence="11" type="ORF">D0544_00560</name>
</gene>
<dbReference type="SMART" id="SM00448">
    <property type="entry name" value="REC"/>
    <property type="match status" value="1"/>
</dbReference>
<evidence type="ECO:0000256" key="3">
    <source>
        <dbReference type="ARBA" id="ARBA00022840"/>
    </source>
</evidence>
<dbReference type="InterPro" id="IPR011006">
    <property type="entry name" value="CheY-like_superfamily"/>
</dbReference>
<dbReference type="PROSITE" id="PS50110">
    <property type="entry name" value="RESPONSE_REGULATORY"/>
    <property type="match status" value="1"/>
</dbReference>
<dbReference type="CDD" id="cd17549">
    <property type="entry name" value="REC_DctD-like"/>
    <property type="match status" value="1"/>
</dbReference>
<evidence type="ECO:0000256" key="6">
    <source>
        <dbReference type="ARBA" id="ARBA00023125"/>
    </source>
</evidence>
<dbReference type="PROSITE" id="PS00675">
    <property type="entry name" value="SIGMA54_INTERACT_1"/>
    <property type="match status" value="1"/>
</dbReference>
<dbReference type="InterPro" id="IPR058031">
    <property type="entry name" value="AAA_lid_NorR"/>
</dbReference>
<dbReference type="GO" id="GO:0043565">
    <property type="term" value="F:sequence-specific DNA binding"/>
    <property type="evidence" value="ECO:0007669"/>
    <property type="project" value="InterPro"/>
</dbReference>
<dbReference type="SUPFAM" id="SSF52172">
    <property type="entry name" value="CheY-like"/>
    <property type="match status" value="1"/>
</dbReference>
<name>A0A3P3VLZ5_9GAMM</name>
<keyword evidence="6" id="KW-0238">DNA-binding</keyword>
<dbReference type="InterPro" id="IPR002078">
    <property type="entry name" value="Sigma_54_int"/>
</dbReference>
<dbReference type="EMBL" id="QWEZ01000001">
    <property type="protein sequence ID" value="RRJ83650.1"/>
    <property type="molecule type" value="Genomic_DNA"/>
</dbReference>
<dbReference type="Gene3D" id="1.10.8.60">
    <property type="match status" value="1"/>
</dbReference>
<keyword evidence="7" id="KW-0804">Transcription</keyword>
<keyword evidence="2" id="KW-0547">Nucleotide-binding</keyword>
<evidence type="ECO:0000313" key="11">
    <source>
        <dbReference type="EMBL" id="RRJ83650.1"/>
    </source>
</evidence>
<sequence>MHPSKPIILVDDEELVLRANEQWLQLAGFETECFTDPRLALQRLQSPFEGVLVSDIKMPHMDGLELMERALALCPELPIVLITAHGDVDMAVRSVQAGAYDFIEKPFDPQRLVKTLERALDQLRLRSQNRQLRERLREQSGIGAKLLGVSPAMRQLHQEILEVSALNTHVVIYGETGSGKELVAQSIHEYGQHPNAPFVALNCAAIPEPLFESELFGHEAGAFSGAARRRIGKFEFANGGTLFFDEIESMPSNLQTKVLRAIQEQRIERLGSNQTIELNNRILSASKVNLQEQEDFRQDLYYRLNISEIHIPPLRERGEDIPLLFNHFCELAASDNNLPQRTLDENDQVLLMSHHWPGNVRELRNIATRFALGKRSLHELLAQKPSTFDPPQPASYQQSLAQKVNQYECSLIQQSLRKHQGNITEVMRELDLPRRTLNQKMQKYALNRTDYLPSNEESA</sequence>
<reference evidence="11 12" key="1">
    <citation type="submission" date="2018-08" db="EMBL/GenBank/DDBJ databases">
        <authorList>
            <person name="Khan S.A."/>
        </authorList>
    </citation>
    <scope>NUCLEOTIDE SEQUENCE [LARGE SCALE GENOMIC DNA]</scope>
    <source>
        <strain evidence="11 12">GTF-13</strain>
    </source>
</reference>
<dbReference type="RefSeq" id="WP_125013818.1">
    <property type="nucleotide sequence ID" value="NZ_QWEZ01000001.1"/>
</dbReference>
<feature type="domain" description="Response regulatory" evidence="10">
    <location>
        <begin position="6"/>
        <end position="120"/>
    </location>
</feature>